<protein>
    <recommendedName>
        <fullName evidence="2">Probable nitronate monooxygenase</fullName>
    </recommendedName>
</protein>
<evidence type="ECO:0000256" key="5">
    <source>
        <dbReference type="ARBA" id="ARBA00023002"/>
    </source>
</evidence>
<evidence type="ECO:0000313" key="7">
    <source>
        <dbReference type="Proteomes" id="UP001198220"/>
    </source>
</evidence>
<proteinExistence type="predicted"/>
<dbReference type="Proteomes" id="UP001198220">
    <property type="component" value="Unassembled WGS sequence"/>
</dbReference>
<name>A0AAE3ABI4_9FIRM</name>
<dbReference type="AlphaFoldDB" id="A0AAE3ABI4"/>
<dbReference type="PANTHER" id="PTHR32332:SF20">
    <property type="entry name" value="2-NITROPROPANE DIOXYGENASE-LIKE PROTEIN"/>
    <property type="match status" value="1"/>
</dbReference>
<accession>A0AAE3ABI4</accession>
<dbReference type="CDD" id="cd04730">
    <property type="entry name" value="NPD_like"/>
    <property type="match status" value="1"/>
</dbReference>
<dbReference type="InterPro" id="IPR017569">
    <property type="entry name" value="Enoyl_ACP_red-II_put"/>
</dbReference>
<dbReference type="NCBIfam" id="TIGR03151">
    <property type="entry name" value="enACPred_II"/>
    <property type="match status" value="1"/>
</dbReference>
<keyword evidence="5" id="KW-0560">Oxidoreductase</keyword>
<evidence type="ECO:0000256" key="2">
    <source>
        <dbReference type="ARBA" id="ARBA00013457"/>
    </source>
</evidence>
<evidence type="ECO:0000313" key="6">
    <source>
        <dbReference type="EMBL" id="MCC2126780.1"/>
    </source>
</evidence>
<evidence type="ECO:0000256" key="4">
    <source>
        <dbReference type="ARBA" id="ARBA00022643"/>
    </source>
</evidence>
<keyword evidence="4" id="KW-0288">FMN</keyword>
<reference evidence="6 7" key="1">
    <citation type="submission" date="2021-10" db="EMBL/GenBank/DDBJ databases">
        <title>Anaerobic single-cell dispensing facilitates the cultivation of human gut bacteria.</title>
        <authorList>
            <person name="Afrizal A."/>
        </authorList>
    </citation>
    <scope>NUCLEOTIDE SEQUENCE [LARGE SCALE GENOMIC DNA]</scope>
    <source>
        <strain evidence="6 7">CLA-AA-H276</strain>
    </source>
</reference>
<keyword evidence="3" id="KW-0285">Flavoprotein</keyword>
<dbReference type="SUPFAM" id="SSF51412">
    <property type="entry name" value="Inosine monophosphate dehydrogenase (IMPDH)"/>
    <property type="match status" value="1"/>
</dbReference>
<comment type="caution">
    <text evidence="6">The sequence shown here is derived from an EMBL/GenBank/DDBJ whole genome shotgun (WGS) entry which is preliminary data.</text>
</comment>
<dbReference type="RefSeq" id="WP_308459668.1">
    <property type="nucleotide sequence ID" value="NZ_JAJEPS010000011.1"/>
</dbReference>
<evidence type="ECO:0000256" key="1">
    <source>
        <dbReference type="ARBA" id="ARBA00003535"/>
    </source>
</evidence>
<evidence type="ECO:0000256" key="3">
    <source>
        <dbReference type="ARBA" id="ARBA00022630"/>
    </source>
</evidence>
<dbReference type="EMBL" id="JAJEPS010000011">
    <property type="protein sequence ID" value="MCC2126780.1"/>
    <property type="molecule type" value="Genomic_DNA"/>
</dbReference>
<dbReference type="Gene3D" id="3.20.20.70">
    <property type="entry name" value="Aldolase class I"/>
    <property type="match status" value="1"/>
</dbReference>
<sequence length="308" mass="32611">MKTRVTELLGVEKPIIQGGMAWVAESHLAAAVSNAGGFGIIGAANAPAEVVRNYIREAKEMTDKPFGVNIMLMSPYAADIAQVVVEEKVSAVTTGAGSPEQYMEQWKAANIKVIPVVASVALAKRMERCGADAVVAEGTESGGHIGQATTMTLVPQVVDAVSVPVIAAGGIADGRGMAAAFMLGAEAVQIGTRFCVADECQIHENYKQRILKAKDIDSEVTGRSHGHPVRGLRNKMTREYLKLEAEGASFEQLENLTLGGLRKAVVEGDVDNGSVLAGQIAGMITKRQSCQEIVDEILIQAEKLLKVN</sequence>
<dbReference type="Pfam" id="PF03060">
    <property type="entry name" value="NMO"/>
    <property type="match status" value="1"/>
</dbReference>
<gene>
    <name evidence="6" type="primary">fabK</name>
    <name evidence="6" type="ORF">LKD36_11440</name>
</gene>
<dbReference type="PANTHER" id="PTHR32332">
    <property type="entry name" value="2-NITROPROPANE DIOXYGENASE"/>
    <property type="match status" value="1"/>
</dbReference>
<organism evidence="6 7">
    <name type="scientific">Hominiventricola filiformis</name>
    <dbReference type="NCBI Taxonomy" id="2885352"/>
    <lineage>
        <taxon>Bacteria</taxon>
        <taxon>Bacillati</taxon>
        <taxon>Bacillota</taxon>
        <taxon>Clostridia</taxon>
        <taxon>Lachnospirales</taxon>
        <taxon>Lachnospiraceae</taxon>
        <taxon>Hominiventricola</taxon>
    </lineage>
</organism>
<dbReference type="GO" id="GO:0018580">
    <property type="term" value="F:nitronate monooxygenase activity"/>
    <property type="evidence" value="ECO:0007669"/>
    <property type="project" value="InterPro"/>
</dbReference>
<comment type="function">
    <text evidence="1">Nitronate monooxygenase that uses molecular oxygen to catalyze the oxidative denitrification of alkyl nitronates. Acts on propionate 3-nitronate (P3N), the presumed physiological substrate. Probably functions in the detoxification of P3N, a metabolic poison produced by plants and fungi as a defense mechanism.</text>
</comment>
<dbReference type="InterPro" id="IPR013785">
    <property type="entry name" value="Aldolase_TIM"/>
</dbReference>
<dbReference type="InterPro" id="IPR004136">
    <property type="entry name" value="NMO"/>
</dbReference>
<keyword evidence="7" id="KW-1185">Reference proteome</keyword>